<organism evidence="1 2">
    <name type="scientific">Suttonella ornithocola</name>
    <dbReference type="NCBI Taxonomy" id="279832"/>
    <lineage>
        <taxon>Bacteria</taxon>
        <taxon>Pseudomonadati</taxon>
        <taxon>Pseudomonadota</taxon>
        <taxon>Gammaproteobacteria</taxon>
        <taxon>Cardiobacteriales</taxon>
        <taxon>Cardiobacteriaceae</taxon>
        <taxon>Suttonella</taxon>
    </lineage>
</organism>
<keyword evidence="2" id="KW-1185">Reference proteome</keyword>
<sequence length="218" mass="25288">MNMKYIYLVRHAQSHANAGGKAMLNRDIPITELGESQAEKVAEWLMNRIGKNNITSIGISKFLRTKQTAMPLSEITEICPTVIHGLEEFNYLSFDSIADKTLSERRKLAEDYWLEFSPDDRDGSDAESFSQFVQRVEQVQRYFQELPNGHHVVFTHGLWMSMLIWLMLGQATASRKSMSKFRQFEISIRPKNTEIYWLTMASHYPAAIQKIRSKMIDF</sequence>
<protein>
    <submittedName>
        <fullName evidence="1">Phosphoglycerate mutase</fullName>
    </submittedName>
</protein>
<dbReference type="Pfam" id="PF00300">
    <property type="entry name" value="His_Phos_1"/>
    <property type="match status" value="1"/>
</dbReference>
<reference evidence="1 2" key="1">
    <citation type="submission" date="2018-06" db="EMBL/GenBank/DDBJ databases">
        <authorList>
            <consortium name="Pathogen Informatics"/>
            <person name="Doyle S."/>
        </authorList>
    </citation>
    <scope>NUCLEOTIDE SEQUENCE [LARGE SCALE GENOMIC DNA]</scope>
    <source>
        <strain evidence="1 2">NCTC13337</strain>
    </source>
</reference>
<dbReference type="InterPro" id="IPR050275">
    <property type="entry name" value="PGM_Phosphatase"/>
</dbReference>
<name>A0A380MUQ4_9GAMM</name>
<dbReference type="Gene3D" id="3.40.50.1240">
    <property type="entry name" value="Phosphoglycerate mutase-like"/>
    <property type="match status" value="1"/>
</dbReference>
<dbReference type="SUPFAM" id="SSF53254">
    <property type="entry name" value="Phosphoglycerate mutase-like"/>
    <property type="match status" value="1"/>
</dbReference>
<dbReference type="InterPro" id="IPR029033">
    <property type="entry name" value="His_PPase_superfam"/>
</dbReference>
<dbReference type="EMBL" id="UHIC01000001">
    <property type="protein sequence ID" value="SUO95776.1"/>
    <property type="molecule type" value="Genomic_DNA"/>
</dbReference>
<dbReference type="AlphaFoldDB" id="A0A380MUQ4"/>
<proteinExistence type="predicted"/>
<dbReference type="Proteomes" id="UP000254601">
    <property type="component" value="Unassembled WGS sequence"/>
</dbReference>
<accession>A0A380MUQ4</accession>
<dbReference type="SMART" id="SM00855">
    <property type="entry name" value="PGAM"/>
    <property type="match status" value="1"/>
</dbReference>
<evidence type="ECO:0000313" key="2">
    <source>
        <dbReference type="Proteomes" id="UP000254601"/>
    </source>
</evidence>
<dbReference type="PANTHER" id="PTHR48100">
    <property type="entry name" value="BROAD-SPECIFICITY PHOSPHATASE YOR283W-RELATED"/>
    <property type="match status" value="1"/>
</dbReference>
<dbReference type="InterPro" id="IPR013078">
    <property type="entry name" value="His_Pase_superF_clade-1"/>
</dbReference>
<dbReference type="CDD" id="cd07067">
    <property type="entry name" value="HP_PGM_like"/>
    <property type="match status" value="1"/>
</dbReference>
<gene>
    <name evidence="1" type="ORF">NCTC13337_01578</name>
</gene>
<evidence type="ECO:0000313" key="1">
    <source>
        <dbReference type="EMBL" id="SUO95776.1"/>
    </source>
</evidence>
<dbReference type="GO" id="GO:0016791">
    <property type="term" value="F:phosphatase activity"/>
    <property type="evidence" value="ECO:0007669"/>
    <property type="project" value="TreeGrafter"/>
</dbReference>